<reference evidence="2 3" key="1">
    <citation type="submission" date="2016-11" db="EMBL/GenBank/DDBJ databases">
        <authorList>
            <person name="Jaros S."/>
            <person name="Januszkiewicz K."/>
            <person name="Wedrychowicz H."/>
        </authorList>
    </citation>
    <scope>NUCLEOTIDE SEQUENCE [LARGE SCALE GENOMIC DNA]</scope>
    <source>
        <strain evidence="2 3">DSM 29431</strain>
    </source>
</reference>
<organism evidence="2 3">
    <name type="scientific">Marivita hallyeonensis</name>
    <dbReference type="NCBI Taxonomy" id="996342"/>
    <lineage>
        <taxon>Bacteria</taxon>
        <taxon>Pseudomonadati</taxon>
        <taxon>Pseudomonadota</taxon>
        <taxon>Alphaproteobacteria</taxon>
        <taxon>Rhodobacterales</taxon>
        <taxon>Roseobacteraceae</taxon>
        <taxon>Marivita</taxon>
    </lineage>
</organism>
<dbReference type="Pfam" id="PF08240">
    <property type="entry name" value="ADH_N"/>
    <property type="match status" value="1"/>
</dbReference>
<evidence type="ECO:0000259" key="1">
    <source>
        <dbReference type="SMART" id="SM00829"/>
    </source>
</evidence>
<dbReference type="CDD" id="cd08267">
    <property type="entry name" value="MDR1"/>
    <property type="match status" value="1"/>
</dbReference>
<sequence>MKAVVQDRYGGPEHLKLADIAVPEPDPSQIRVKVLACAVNLSDWEYLVGSPFYARLIGGVFRPKHAVLGSDIVGVVDKLGASVKGFELGQRVMGDVVSERRGFAEYACVAANDMVVVPDELTDEVAACLPQAGGIAVAGTDGLRSGDRLLINGAGGGSGTMALQLAKAAGAHVTCVDNAGKVEWLRSLGADDVMDYRTQDFSETGQRWDRILDMVATRGPAQIAQALVPKGVYRAVGGGVDVLLSLLIGGLRYRFQGKSIGILMVPAGRELTARVARMVADGTLTPHLEAVLPLSSVPDALRRTGEGEVRGKLVIKP</sequence>
<dbReference type="PANTHER" id="PTHR44013:SF1">
    <property type="entry name" value="ZINC-TYPE ALCOHOL DEHYDROGENASE-LIKE PROTEIN C16A3.02C"/>
    <property type="match status" value="1"/>
</dbReference>
<dbReference type="SUPFAM" id="SSF51735">
    <property type="entry name" value="NAD(P)-binding Rossmann-fold domains"/>
    <property type="match status" value="1"/>
</dbReference>
<feature type="domain" description="Enoyl reductase (ER)" evidence="1">
    <location>
        <begin position="10"/>
        <end position="315"/>
    </location>
</feature>
<dbReference type="SUPFAM" id="SSF50129">
    <property type="entry name" value="GroES-like"/>
    <property type="match status" value="1"/>
</dbReference>
<dbReference type="SMART" id="SM00829">
    <property type="entry name" value="PKS_ER"/>
    <property type="match status" value="1"/>
</dbReference>
<dbReference type="InterPro" id="IPR013154">
    <property type="entry name" value="ADH-like_N"/>
</dbReference>
<dbReference type="OrthoDB" id="9805883at2"/>
<dbReference type="InterPro" id="IPR052733">
    <property type="entry name" value="Chloroplast_QOR"/>
</dbReference>
<dbReference type="InterPro" id="IPR011032">
    <property type="entry name" value="GroES-like_sf"/>
</dbReference>
<dbReference type="Gene3D" id="3.90.180.10">
    <property type="entry name" value="Medium-chain alcohol dehydrogenases, catalytic domain"/>
    <property type="match status" value="1"/>
</dbReference>
<proteinExistence type="predicted"/>
<dbReference type="InterPro" id="IPR036291">
    <property type="entry name" value="NAD(P)-bd_dom_sf"/>
</dbReference>
<name>A0A1M5MTW7_9RHOB</name>
<protein>
    <submittedName>
        <fullName evidence="2">NADPH:quinone reductase</fullName>
    </submittedName>
</protein>
<dbReference type="InterPro" id="IPR020843">
    <property type="entry name" value="ER"/>
</dbReference>
<dbReference type="EMBL" id="FQXC01000001">
    <property type="protein sequence ID" value="SHG80810.1"/>
    <property type="molecule type" value="Genomic_DNA"/>
</dbReference>
<evidence type="ECO:0000313" key="2">
    <source>
        <dbReference type="EMBL" id="SHG80810.1"/>
    </source>
</evidence>
<dbReference type="Gene3D" id="3.40.50.720">
    <property type="entry name" value="NAD(P)-binding Rossmann-like Domain"/>
    <property type="match status" value="1"/>
</dbReference>
<evidence type="ECO:0000313" key="3">
    <source>
        <dbReference type="Proteomes" id="UP000184221"/>
    </source>
</evidence>
<dbReference type="PANTHER" id="PTHR44013">
    <property type="entry name" value="ZINC-TYPE ALCOHOL DEHYDROGENASE-LIKE PROTEIN C16A3.02C"/>
    <property type="match status" value="1"/>
</dbReference>
<accession>A0A1M5MTW7</accession>
<dbReference type="InterPro" id="IPR002364">
    <property type="entry name" value="Quin_OxRdtase/zeta-crystal_CS"/>
</dbReference>
<dbReference type="GO" id="GO:0016491">
    <property type="term" value="F:oxidoreductase activity"/>
    <property type="evidence" value="ECO:0007669"/>
    <property type="project" value="InterPro"/>
</dbReference>
<dbReference type="RefSeq" id="WP_072776058.1">
    <property type="nucleotide sequence ID" value="NZ_FQXC01000001.1"/>
</dbReference>
<dbReference type="Proteomes" id="UP000184221">
    <property type="component" value="Unassembled WGS sequence"/>
</dbReference>
<dbReference type="GO" id="GO:0008270">
    <property type="term" value="F:zinc ion binding"/>
    <property type="evidence" value="ECO:0007669"/>
    <property type="project" value="InterPro"/>
</dbReference>
<dbReference type="AlphaFoldDB" id="A0A1M5MTW7"/>
<keyword evidence="3" id="KW-1185">Reference proteome</keyword>
<dbReference type="STRING" id="996342.SAMN05443551_0654"/>
<dbReference type="Pfam" id="PF13602">
    <property type="entry name" value="ADH_zinc_N_2"/>
    <property type="match status" value="1"/>
</dbReference>
<dbReference type="PROSITE" id="PS01162">
    <property type="entry name" value="QOR_ZETA_CRYSTAL"/>
    <property type="match status" value="1"/>
</dbReference>
<gene>
    <name evidence="2" type="ORF">SAMN05443551_0654</name>
</gene>